<evidence type="ECO:0000256" key="5">
    <source>
        <dbReference type="ARBA" id="ARBA00022824"/>
    </source>
</evidence>
<reference evidence="12 13" key="1">
    <citation type="submission" date="2017-05" db="EMBL/GenBank/DDBJ databases">
        <title>Draft genome sequence of Elsinoe australis.</title>
        <authorList>
            <person name="Cheng Q."/>
        </authorList>
    </citation>
    <scope>NUCLEOTIDE SEQUENCE [LARGE SCALE GENOMIC DNA]</scope>
    <source>
        <strain evidence="12 13">NL1</strain>
    </source>
</reference>
<feature type="compositionally biased region" description="Pro residues" evidence="10">
    <location>
        <begin position="125"/>
        <end position="139"/>
    </location>
</feature>
<proteinExistence type="inferred from homology"/>
<evidence type="ECO:0000256" key="3">
    <source>
        <dbReference type="ARBA" id="ARBA00022448"/>
    </source>
</evidence>
<dbReference type="EMBL" id="NHZQ01000422">
    <property type="protein sequence ID" value="PSK36019.1"/>
    <property type="molecule type" value="Genomic_DNA"/>
</dbReference>
<dbReference type="STRING" id="40998.A0A2P7YJ88"/>
<evidence type="ECO:0008006" key="14">
    <source>
        <dbReference type="Google" id="ProtNLM"/>
    </source>
</evidence>
<feature type="region of interest" description="Disordered" evidence="10">
    <location>
        <begin position="103"/>
        <end position="178"/>
    </location>
</feature>
<comment type="similarity">
    <text evidence="2">Belongs to the USE1 family.</text>
</comment>
<comment type="subcellular location">
    <subcellularLocation>
        <location evidence="1">Endoplasmic reticulum membrane</location>
        <topology evidence="1">Single-pass type IV membrane protein</topology>
    </subcellularLocation>
</comment>
<dbReference type="Proteomes" id="UP000243723">
    <property type="component" value="Unassembled WGS sequence"/>
</dbReference>
<keyword evidence="13" id="KW-1185">Reference proteome</keyword>
<dbReference type="GO" id="GO:0006890">
    <property type="term" value="P:retrograde vesicle-mediated transport, Golgi to endoplasmic reticulum"/>
    <property type="evidence" value="ECO:0007669"/>
    <property type="project" value="TreeGrafter"/>
</dbReference>
<evidence type="ECO:0000256" key="11">
    <source>
        <dbReference type="SAM" id="Phobius"/>
    </source>
</evidence>
<keyword evidence="7" id="KW-0653">Protein transport</keyword>
<evidence type="ECO:0000256" key="1">
    <source>
        <dbReference type="ARBA" id="ARBA00004163"/>
    </source>
</evidence>
<evidence type="ECO:0000256" key="4">
    <source>
        <dbReference type="ARBA" id="ARBA00022692"/>
    </source>
</evidence>
<evidence type="ECO:0000313" key="12">
    <source>
        <dbReference type="EMBL" id="PSK36019.1"/>
    </source>
</evidence>
<name>A0A2P7YJ88_9PEZI</name>
<feature type="transmembrane region" description="Helical" evidence="11">
    <location>
        <begin position="259"/>
        <end position="278"/>
    </location>
</feature>
<feature type="compositionally biased region" description="Polar residues" evidence="10">
    <location>
        <begin position="153"/>
        <end position="162"/>
    </location>
</feature>
<dbReference type="InterPro" id="IPR019150">
    <property type="entry name" value="Vesicle_transport_protein_Use1"/>
</dbReference>
<dbReference type="OrthoDB" id="3231855at2759"/>
<keyword evidence="9 11" id="KW-0472">Membrane</keyword>
<evidence type="ECO:0000313" key="13">
    <source>
        <dbReference type="Proteomes" id="UP000243723"/>
    </source>
</evidence>
<accession>A0A2P7YJ88</accession>
<evidence type="ECO:0000256" key="8">
    <source>
        <dbReference type="ARBA" id="ARBA00022989"/>
    </source>
</evidence>
<comment type="caution">
    <text evidence="12">The sequence shown here is derived from an EMBL/GenBank/DDBJ whole genome shotgun (WGS) entry which is preliminary data.</text>
</comment>
<dbReference type="GO" id="GO:0005789">
    <property type="term" value="C:endoplasmic reticulum membrane"/>
    <property type="evidence" value="ECO:0007669"/>
    <property type="project" value="UniProtKB-SubCell"/>
</dbReference>
<dbReference type="AlphaFoldDB" id="A0A2P7YJ88"/>
<sequence>MLASRHQRGPDAAMTSTLHDLDRLLSRLETQVLSEQADPELRSSVFLRRKTGANIEFARTLLIRLEHDASTVKIASQRQTLTSDLQAKRDLIKQLNRHLIELDQLDTASDEEEEDATPQITSTPPSQPTPSAAPAPPHNTQPSLRARKPQDTAPDSATTSALFSGRKDVSSEKDSLRSREDILTTQAQEQEAIKASLVSLASALKESNINFSQSLEEEKNILDRAASGLDKNALGMESAGRRMGTLRKMTEGQGWWGRIKLYAIIGVLWLACFLLVFVGPKLRF</sequence>
<gene>
    <name evidence="12" type="ORF">B9Z65_5834</name>
</gene>
<keyword evidence="5" id="KW-0256">Endoplasmic reticulum</keyword>
<evidence type="ECO:0000256" key="7">
    <source>
        <dbReference type="ARBA" id="ARBA00022927"/>
    </source>
</evidence>
<dbReference type="PANTHER" id="PTHR13050:SF7">
    <property type="entry name" value="VESICLE TRANSPORT PROTEIN USE1"/>
    <property type="match status" value="1"/>
</dbReference>
<dbReference type="GO" id="GO:0031201">
    <property type="term" value="C:SNARE complex"/>
    <property type="evidence" value="ECO:0007669"/>
    <property type="project" value="TreeGrafter"/>
</dbReference>
<evidence type="ECO:0000256" key="6">
    <source>
        <dbReference type="ARBA" id="ARBA00022892"/>
    </source>
</evidence>
<evidence type="ECO:0000256" key="10">
    <source>
        <dbReference type="SAM" id="MobiDB-lite"/>
    </source>
</evidence>
<keyword evidence="4 11" id="KW-0812">Transmembrane</keyword>
<protein>
    <recommendedName>
        <fullName evidence="14">Synaptobrevin</fullName>
    </recommendedName>
</protein>
<keyword evidence="6" id="KW-0931">ER-Golgi transport</keyword>
<keyword evidence="3" id="KW-0813">Transport</keyword>
<keyword evidence="8 11" id="KW-1133">Transmembrane helix</keyword>
<evidence type="ECO:0000256" key="2">
    <source>
        <dbReference type="ARBA" id="ARBA00007891"/>
    </source>
</evidence>
<evidence type="ECO:0000256" key="9">
    <source>
        <dbReference type="ARBA" id="ARBA00023136"/>
    </source>
</evidence>
<organism evidence="12 13">
    <name type="scientific">Elsinoe australis</name>
    <dbReference type="NCBI Taxonomy" id="40998"/>
    <lineage>
        <taxon>Eukaryota</taxon>
        <taxon>Fungi</taxon>
        <taxon>Dikarya</taxon>
        <taxon>Ascomycota</taxon>
        <taxon>Pezizomycotina</taxon>
        <taxon>Dothideomycetes</taxon>
        <taxon>Dothideomycetidae</taxon>
        <taxon>Myriangiales</taxon>
        <taxon>Elsinoaceae</taxon>
        <taxon>Elsinoe</taxon>
    </lineage>
</organism>
<dbReference type="GO" id="GO:0015031">
    <property type="term" value="P:protein transport"/>
    <property type="evidence" value="ECO:0007669"/>
    <property type="project" value="UniProtKB-KW"/>
</dbReference>
<dbReference type="GO" id="GO:0005484">
    <property type="term" value="F:SNAP receptor activity"/>
    <property type="evidence" value="ECO:0007669"/>
    <property type="project" value="TreeGrafter"/>
</dbReference>
<dbReference type="PANTHER" id="PTHR13050">
    <property type="entry name" value="USE1-LIKE PROTEIN"/>
    <property type="match status" value="1"/>
</dbReference>
<feature type="compositionally biased region" description="Basic and acidic residues" evidence="10">
    <location>
        <begin position="165"/>
        <end position="178"/>
    </location>
</feature>